<feature type="domain" description="LamG-like jellyroll fold" evidence="5">
    <location>
        <begin position="912"/>
        <end position="1052"/>
    </location>
</feature>
<feature type="domain" description="LamG-like jellyroll fold" evidence="5">
    <location>
        <begin position="511"/>
        <end position="646"/>
    </location>
</feature>
<comment type="caution">
    <text evidence="6">The sequence shown here is derived from an EMBL/GenBank/DDBJ whole genome shotgun (WGS) entry which is preliminary data.</text>
</comment>
<evidence type="ECO:0000256" key="2">
    <source>
        <dbReference type="ARBA" id="ARBA00023157"/>
    </source>
</evidence>
<feature type="compositionally biased region" description="Low complexity" evidence="3">
    <location>
        <begin position="1247"/>
        <end position="1261"/>
    </location>
</feature>
<evidence type="ECO:0000259" key="5">
    <source>
        <dbReference type="SMART" id="SM00560"/>
    </source>
</evidence>
<dbReference type="PANTHER" id="PTHR42535:SF2">
    <property type="entry name" value="CHROMOSOME UNDETERMINED SCAFFOLD_146, WHOLE GENOME SHOTGUN SEQUENCE"/>
    <property type="match status" value="1"/>
</dbReference>
<dbReference type="SMART" id="SM00560">
    <property type="entry name" value="LamGL"/>
    <property type="match status" value="4"/>
</dbReference>
<protein>
    <recommendedName>
        <fullName evidence="5">LamG-like jellyroll fold domain-containing protein</fullName>
    </recommendedName>
</protein>
<gene>
    <name evidence="6" type="ORF">US86_C0004G0017</name>
</gene>
<feature type="domain" description="LamG-like jellyroll fold" evidence="5">
    <location>
        <begin position="1157"/>
        <end position="1288"/>
    </location>
</feature>
<dbReference type="PANTHER" id="PTHR42535">
    <property type="entry name" value="OOKINETE PROTEIN, PUTATIVE-RELATED"/>
    <property type="match status" value="1"/>
</dbReference>
<evidence type="ECO:0000256" key="1">
    <source>
        <dbReference type="ARBA" id="ARBA00022729"/>
    </source>
</evidence>
<keyword evidence="4" id="KW-1133">Transmembrane helix</keyword>
<feature type="domain" description="LamG-like jellyroll fold" evidence="5">
    <location>
        <begin position="268"/>
        <end position="411"/>
    </location>
</feature>
<dbReference type="Gene3D" id="2.60.120.200">
    <property type="match status" value="6"/>
</dbReference>
<dbReference type="Pfam" id="PF10102">
    <property type="entry name" value="DUF2341"/>
    <property type="match status" value="1"/>
</dbReference>
<name>A0A0G0LZA9_9BACT</name>
<dbReference type="SUPFAM" id="SSF49899">
    <property type="entry name" value="Concanavalin A-like lectins/glucanases"/>
    <property type="match status" value="6"/>
</dbReference>
<evidence type="ECO:0000313" key="7">
    <source>
        <dbReference type="Proteomes" id="UP000034235"/>
    </source>
</evidence>
<keyword evidence="4" id="KW-0472">Membrane</keyword>
<reference evidence="6 7" key="1">
    <citation type="journal article" date="2015" name="Nature">
        <title>rRNA introns, odd ribosomes, and small enigmatic genomes across a large radiation of phyla.</title>
        <authorList>
            <person name="Brown C.T."/>
            <person name="Hug L.A."/>
            <person name="Thomas B.C."/>
            <person name="Sharon I."/>
            <person name="Castelle C.J."/>
            <person name="Singh A."/>
            <person name="Wilkins M.J."/>
            <person name="Williams K.H."/>
            <person name="Banfield J.F."/>
        </authorList>
    </citation>
    <scope>NUCLEOTIDE SEQUENCE [LARGE SCALE GENOMIC DNA]</scope>
</reference>
<evidence type="ECO:0000313" key="6">
    <source>
        <dbReference type="EMBL" id="KKQ66699.1"/>
    </source>
</evidence>
<dbReference type="InterPro" id="IPR006558">
    <property type="entry name" value="LamG-like"/>
</dbReference>
<sequence>MNRILSKIKSSLRGVLTTKQSRLPPPMDIGITMTQEGFIRITKKSLLMILIGILVFTGSGLYLLIKPRPAQAAWADDDWGYRTSYSINNTGAADSNKKIKFDIDTATLITAGKLQSDCDDSRFTDQNGQVLKYYLDSSGGACNTASTDYYVLVPTINAGRTIIYHYYGNPAADAGTEAAQFSEATFSPASSTAASEEKGTGPVAYWKFDDGTGTTAQDSTTNNNDGTLTNSPTWQTEDMCISGKCLLFDGTDDFVKVNDANSLDLGTGDFTIQLWFRRTGNFGTRQDLINKKDTTSYTNGDYSVYIDTNNDIILYTANVSDSYSGIGANSVNDSNWHQITGVRTGTSILIYLDGKLRQTSTGLTVRNVSNNGKLRIGSNRNDGNENDSNVVFPFKGFVDEPKIYPYARTADQIKADYNSRANNEGSSFNSGGGVIASGAKQSSLSDGLVGYWKMDESSGNATDSSGNGNTLTDNNTVARVGGKFGNAGDFEADSTEYFSISDNATLSTGDIDFTVAAWVKLESTNAERTIVSKWDSNGQEYILRYNNTPGEFDFLVKTSTGSSIEADATSLGTPTTGVWYFVVAWHDSSANTINIQVNNGSVDSTAFPIGPSDTTATFQIGRYNTTAYMDGVLDEMRVYKKVLSAAERTTLYNFAPGPVGYWKFEEKTGTSAYDSSGNANTGTLTNDPTWTNGRYGAGVNFDGTDDNVTVSNTISANTVEFWVNPSSSTANMLALTASAYITSSSGTVSATGFTSPSIYVNGVLNGTITANQWNHVAATTGTAISASAITFGLANSVYLNGKLDDIRFYNYARTQKQITEDMNGGRPVIASGARQSSTGPVAYYKFDEGYGTTANNSGNQGSTLNGTLSGMASPATSTSGWTQSGKFGKAITFDGSNDYVSIPDNAAFTLANDFTLSVWVYPTAFPGTTSPTYRKAIISHRDGTNSWDLSFDYSYYSDYRFVLAKEGSSIFTSSSTIAAVNTWYHIVAVYDDVNDVSRMYVNGVLQRETSGNKDIADSATAVTLGKSAENSVYYFTGRMDEVKVYPYTLTADEVKLEYNRSSNLVLGALSDNSSYQPNAANQEYCIPGDSTSCAAPVGRWDFEEGTGTSAFDSSGNGYTGTLTSGPVWTTGKIGKAGNFNGSSDYVTTSSAVTTQTTNVTLEGWVKWNGQSQSAILFYNGNSASNGYGLLIGNGSCGSGTSVILMLGGIACGAINAGNITANQWVHLALTRDSTTWRIYINGVLQSSTSTTSPGTPNTSTTLGGKSGNNFFNGQIDQVRLFNYARSAAQIAWDYNRGAPVGHWKLDEGQGGSAYDSSGNSNTGTITIGGTGTQTAAGDINTSGTAWYNGKTGKRNYSLNFDGTDDYIDISPTSYANFTTGSVSIWVNHNTLGSEFAIWNLDRNASGTRSRLELERYENGSIKRYYVTLSTDGSFPWRFYINTPNVATSQWNHLVLTQNGITPTLYLNGVTLTPTAWEYQSDKTKWFKAVLTDATSDADVMTVGMTRFGGNQYVPLNGSVDDVRIYNYALTAKQVQLLYNDGAVRFGPNTGTP</sequence>
<accession>A0A0G0LZA9</accession>
<feature type="region of interest" description="Disordered" evidence="3">
    <location>
        <begin position="1247"/>
        <end position="1266"/>
    </location>
</feature>
<dbReference type="InterPro" id="IPR013320">
    <property type="entry name" value="ConA-like_dom_sf"/>
</dbReference>
<keyword evidence="4" id="KW-0812">Transmembrane</keyword>
<organism evidence="6 7">
    <name type="scientific">Candidatus Daviesbacteria bacterium GW2011_GWA2_38_24</name>
    <dbReference type="NCBI Taxonomy" id="1618422"/>
    <lineage>
        <taxon>Bacteria</taxon>
        <taxon>Candidatus Daviesiibacteriota</taxon>
    </lineage>
</organism>
<keyword evidence="1" id="KW-0732">Signal</keyword>
<feature type="transmembrane region" description="Helical" evidence="4">
    <location>
        <begin position="46"/>
        <end position="65"/>
    </location>
</feature>
<keyword evidence="2" id="KW-1015">Disulfide bond</keyword>
<dbReference type="EMBL" id="LBUP01000004">
    <property type="protein sequence ID" value="KKQ66699.1"/>
    <property type="molecule type" value="Genomic_DNA"/>
</dbReference>
<dbReference type="Pfam" id="PF13385">
    <property type="entry name" value="Laminin_G_3"/>
    <property type="match status" value="6"/>
</dbReference>
<evidence type="ECO:0000256" key="3">
    <source>
        <dbReference type="SAM" id="MobiDB-lite"/>
    </source>
</evidence>
<dbReference type="InterPro" id="IPR018765">
    <property type="entry name" value="DUF2341"/>
</dbReference>
<evidence type="ECO:0000256" key="4">
    <source>
        <dbReference type="SAM" id="Phobius"/>
    </source>
</evidence>
<proteinExistence type="predicted"/>
<dbReference type="Proteomes" id="UP000034235">
    <property type="component" value="Unassembled WGS sequence"/>
</dbReference>